<dbReference type="InterPro" id="IPR036597">
    <property type="entry name" value="Fido-like_dom_sf"/>
</dbReference>
<sequence>MICVILLVVIQGYRCDKIMDKNTVKKIMTFKSGVFVFSSKFFSEDITQLLVETKILHATIKDIPILPESFASIEEDVIRKSIFGTAAIEGNPLKETDVQRVLSEKQKAEKLKDAEQQIKNLKDAYDGIHHFVDTYRQQAAEMLKRKEVSPFVITEDLIKWIHGLITNGILPSTNIPGQYRNHPVKVGDKEHGGIDTPPKIFEDINQLMKEFCLWINSEEIIGLGPEIRAALAHYHLGLIHPFGDGNGRTARLIEAIILLSSGVKYAPLMLSNFYYRNIDEYFMVFSQSRKNKEHVVTPFIRFMLRGMVESLREIKDRIIAFVRVLVLKNYYQRLKDTKKISQRQYDLINSISMPFVTEELFDGKSPLCIVYRNISKRTALRDLEKLIQMNILTVTEDKKYMLNALMLG</sequence>
<name>A0A2H0A4L8_9BACT</name>
<keyword evidence="2" id="KW-0547">Nucleotide-binding</keyword>
<dbReference type="AlphaFoldDB" id="A0A2H0A4L8"/>
<feature type="binding site" evidence="2">
    <location>
        <position position="291"/>
    </location>
    <ligand>
        <name>ATP</name>
        <dbReference type="ChEBI" id="CHEBI:30616"/>
    </ligand>
</feature>
<dbReference type="EMBL" id="PCSH01000125">
    <property type="protein sequence ID" value="PIP40382.1"/>
    <property type="molecule type" value="Genomic_DNA"/>
</dbReference>
<gene>
    <name evidence="4" type="ORF">COX18_06985</name>
</gene>
<evidence type="ECO:0000256" key="2">
    <source>
        <dbReference type="PIRSR" id="PIRSR640198-2"/>
    </source>
</evidence>
<accession>A0A2H0A4L8</accession>
<dbReference type="PANTHER" id="PTHR13504:SF38">
    <property type="entry name" value="FIDO DOMAIN-CONTAINING PROTEIN"/>
    <property type="match status" value="1"/>
</dbReference>
<reference evidence="4 5" key="1">
    <citation type="submission" date="2017-09" db="EMBL/GenBank/DDBJ databases">
        <title>Depth-based differentiation of microbial function through sediment-hosted aquifers and enrichment of novel symbionts in the deep terrestrial subsurface.</title>
        <authorList>
            <person name="Probst A.J."/>
            <person name="Ladd B."/>
            <person name="Jarett J.K."/>
            <person name="Geller-Mcgrath D.E."/>
            <person name="Sieber C.M."/>
            <person name="Emerson J.B."/>
            <person name="Anantharaman K."/>
            <person name="Thomas B.C."/>
            <person name="Malmstrom R."/>
            <person name="Stieglmeier M."/>
            <person name="Klingl A."/>
            <person name="Woyke T."/>
            <person name="Ryan C.M."/>
            <person name="Banfield J.F."/>
        </authorList>
    </citation>
    <scope>NUCLEOTIDE SEQUENCE [LARGE SCALE GENOMIC DNA]</scope>
    <source>
        <strain evidence="4">CG23_combo_of_CG06-09_8_20_14_all_40_23</strain>
    </source>
</reference>
<evidence type="ECO:0000313" key="5">
    <source>
        <dbReference type="Proteomes" id="UP000231067"/>
    </source>
</evidence>
<feature type="binding site" evidence="2">
    <location>
        <begin position="244"/>
        <end position="251"/>
    </location>
    <ligand>
        <name>ATP</name>
        <dbReference type="ChEBI" id="CHEBI:30616"/>
    </ligand>
</feature>
<keyword evidence="2" id="KW-0067">ATP-binding</keyword>
<feature type="domain" description="Fido" evidence="3">
    <location>
        <begin position="153"/>
        <end position="305"/>
    </location>
</feature>
<dbReference type="SUPFAM" id="SSF140931">
    <property type="entry name" value="Fic-like"/>
    <property type="match status" value="1"/>
</dbReference>
<dbReference type="PANTHER" id="PTHR13504">
    <property type="entry name" value="FIDO DOMAIN-CONTAINING PROTEIN DDB_G0283145"/>
    <property type="match status" value="1"/>
</dbReference>
<organism evidence="4 5">
    <name type="scientific">Candidatus Desantisbacteria bacterium CG23_combo_of_CG06-09_8_20_14_all_40_23</name>
    <dbReference type="NCBI Taxonomy" id="1974550"/>
    <lineage>
        <taxon>Bacteria</taxon>
        <taxon>Candidatus Desantisiibacteriota</taxon>
    </lineage>
</organism>
<protein>
    <submittedName>
        <fullName evidence="4">Cell filamentation protein Fic</fullName>
    </submittedName>
</protein>
<evidence type="ECO:0000313" key="4">
    <source>
        <dbReference type="EMBL" id="PIP40382.1"/>
    </source>
</evidence>
<feature type="active site" evidence="1">
    <location>
        <position position="240"/>
    </location>
</feature>
<dbReference type="GO" id="GO:0005524">
    <property type="term" value="F:ATP binding"/>
    <property type="evidence" value="ECO:0007669"/>
    <property type="project" value="UniProtKB-KW"/>
</dbReference>
<comment type="caution">
    <text evidence="4">The sequence shown here is derived from an EMBL/GenBank/DDBJ whole genome shotgun (WGS) entry which is preliminary data.</text>
</comment>
<proteinExistence type="predicted"/>
<evidence type="ECO:0000259" key="3">
    <source>
        <dbReference type="PROSITE" id="PS51459"/>
    </source>
</evidence>
<evidence type="ECO:0000256" key="1">
    <source>
        <dbReference type="PIRSR" id="PIRSR640198-1"/>
    </source>
</evidence>
<dbReference type="Proteomes" id="UP000231067">
    <property type="component" value="Unassembled WGS sequence"/>
</dbReference>
<dbReference type="InterPro" id="IPR040198">
    <property type="entry name" value="Fido_containing"/>
</dbReference>
<dbReference type="Pfam" id="PF02661">
    <property type="entry name" value="Fic"/>
    <property type="match status" value="1"/>
</dbReference>
<dbReference type="Gene3D" id="1.10.3290.10">
    <property type="entry name" value="Fido-like domain"/>
    <property type="match status" value="1"/>
</dbReference>
<dbReference type="InterPro" id="IPR003812">
    <property type="entry name" value="Fido"/>
</dbReference>
<dbReference type="PROSITE" id="PS51459">
    <property type="entry name" value="FIDO"/>
    <property type="match status" value="1"/>
</dbReference>